<dbReference type="Pfam" id="PF05699">
    <property type="entry name" value="Dimer_Tnp_hAT"/>
    <property type="match status" value="1"/>
</dbReference>
<dbReference type="AlphaFoldDB" id="A0A8J5Y2A8"/>
<dbReference type="OrthoDB" id="785612at2759"/>
<evidence type="ECO:0000313" key="3">
    <source>
        <dbReference type="Proteomes" id="UP000701853"/>
    </source>
</evidence>
<dbReference type="InterPro" id="IPR008906">
    <property type="entry name" value="HATC_C_dom"/>
</dbReference>
<accession>A0A8J5Y2A8</accession>
<dbReference type="PANTHER" id="PTHR11697:SF230">
    <property type="entry name" value="ZINC FINGER, MYM DOMAIN CONTAINING 1"/>
    <property type="match status" value="1"/>
</dbReference>
<feature type="domain" description="HAT C-terminal dimerisation" evidence="1">
    <location>
        <begin position="273"/>
        <end position="327"/>
    </location>
</feature>
<dbReference type="Proteomes" id="UP000701853">
    <property type="component" value="Chromosome 13"/>
</dbReference>
<dbReference type="EMBL" id="JAHUZN010000013">
    <property type="protein sequence ID" value="KAG8472816.1"/>
    <property type="molecule type" value="Genomic_DNA"/>
</dbReference>
<evidence type="ECO:0000313" key="2">
    <source>
        <dbReference type="EMBL" id="KAG8472816.1"/>
    </source>
</evidence>
<proteinExistence type="predicted"/>
<dbReference type="GO" id="GO:0046983">
    <property type="term" value="F:protein dimerization activity"/>
    <property type="evidence" value="ECO:0007669"/>
    <property type="project" value="InterPro"/>
</dbReference>
<keyword evidence="3" id="KW-1185">Reference proteome</keyword>
<dbReference type="PANTHER" id="PTHR11697">
    <property type="entry name" value="GENERAL TRANSCRIPTION FACTOR 2-RELATED ZINC FINGER PROTEIN"/>
    <property type="match status" value="1"/>
</dbReference>
<comment type="caution">
    <text evidence="2">The sequence shown here is derived from an EMBL/GenBank/DDBJ whole genome shotgun (WGS) entry which is preliminary data.</text>
</comment>
<evidence type="ECO:0000259" key="1">
    <source>
        <dbReference type="Pfam" id="PF05699"/>
    </source>
</evidence>
<name>A0A8J5Y2A8_9ROSI</name>
<gene>
    <name evidence="2" type="ORF">CXB51_034627</name>
</gene>
<reference evidence="2 3" key="1">
    <citation type="journal article" date="2021" name="bioRxiv">
        <title>The Gossypium anomalum genome as a resource for cotton improvement and evolutionary analysis of hybrid incompatibility.</title>
        <authorList>
            <person name="Grover C.E."/>
            <person name="Yuan D."/>
            <person name="Arick M.A."/>
            <person name="Miller E.R."/>
            <person name="Hu G."/>
            <person name="Peterson D.G."/>
            <person name="Wendel J.F."/>
            <person name="Udall J.A."/>
        </authorList>
    </citation>
    <scope>NUCLEOTIDE SEQUENCE [LARGE SCALE GENOMIC DNA]</scope>
    <source>
        <strain evidence="2">JFW-Udall</strain>
        <tissue evidence="2">Leaf</tissue>
    </source>
</reference>
<organism evidence="2 3">
    <name type="scientific">Gossypium anomalum</name>
    <dbReference type="NCBI Taxonomy" id="47600"/>
    <lineage>
        <taxon>Eukaryota</taxon>
        <taxon>Viridiplantae</taxon>
        <taxon>Streptophyta</taxon>
        <taxon>Embryophyta</taxon>
        <taxon>Tracheophyta</taxon>
        <taxon>Spermatophyta</taxon>
        <taxon>Magnoliopsida</taxon>
        <taxon>eudicotyledons</taxon>
        <taxon>Gunneridae</taxon>
        <taxon>Pentapetalae</taxon>
        <taxon>rosids</taxon>
        <taxon>malvids</taxon>
        <taxon>Malvales</taxon>
        <taxon>Malvaceae</taxon>
        <taxon>Malvoideae</taxon>
        <taxon>Gossypium</taxon>
    </lineage>
</organism>
<protein>
    <recommendedName>
        <fullName evidence="1">HAT C-terminal dimerisation domain-containing protein</fullName>
    </recommendedName>
</protein>
<dbReference type="InterPro" id="IPR055298">
    <property type="entry name" value="AtLOH3-like"/>
</dbReference>
<sequence>MERARVCDEFKVSQLRTHQEGQCQGYTNRVARLCTQCESNDVFEFDRDIVASKEVILICQNFPYLTCKIKLVASSSNQHYQLRDIETSNIAKLIDSGELEISKGKNQISTLQRLRDTRWESHLAFLNSSVRMFSLVCVVLQDIIKSVNLTQRSEADGIHGAMTSVEFVFIFHFTIEMLGLLQKFREHGWDPLFEEVKLFCKDHEIEVPNLNALYKIGRGRSRIQRDNLTIEHHHWFDIFIVGTDSLLTEMNSRFNDEKASTVANLGQVLTKTNKSSIYPLPDRIIHLVLTLPVSTAKTERAFSDMKIVKTRLRQRMEDDFLLTYLVAYIEKEIAREFLTNSIIDGFELTKKRKVQFRIPSIEK</sequence>